<name>A0A1C4GXL2_9GAMM</name>
<keyword evidence="2" id="KW-0503">Monooxygenase</keyword>
<dbReference type="Gene3D" id="3.30.70.100">
    <property type="match status" value="1"/>
</dbReference>
<evidence type="ECO:0000313" key="3">
    <source>
        <dbReference type="Proteomes" id="UP000243661"/>
    </source>
</evidence>
<dbReference type="Proteomes" id="UP000243661">
    <property type="component" value="Unassembled WGS sequence"/>
</dbReference>
<dbReference type="GO" id="GO:0004497">
    <property type="term" value="F:monooxygenase activity"/>
    <property type="evidence" value="ECO:0007669"/>
    <property type="project" value="UniProtKB-KW"/>
</dbReference>
<organism evidence="2 3">
    <name type="scientific">Acinetobacter albensis</name>
    <dbReference type="NCBI Taxonomy" id="1673609"/>
    <lineage>
        <taxon>Bacteria</taxon>
        <taxon>Pseudomonadati</taxon>
        <taxon>Pseudomonadota</taxon>
        <taxon>Gammaproteobacteria</taxon>
        <taxon>Moraxellales</taxon>
        <taxon>Moraxellaceae</taxon>
        <taxon>Acinetobacter</taxon>
    </lineage>
</organism>
<dbReference type="PROSITE" id="PS51725">
    <property type="entry name" value="ABM"/>
    <property type="match status" value="1"/>
</dbReference>
<dbReference type="SUPFAM" id="SSF54909">
    <property type="entry name" value="Dimeric alpha+beta barrel"/>
    <property type="match status" value="1"/>
</dbReference>
<dbReference type="InterPro" id="IPR050744">
    <property type="entry name" value="AI-2_Isomerase_LsrG"/>
</dbReference>
<evidence type="ECO:0000259" key="1">
    <source>
        <dbReference type="PROSITE" id="PS51725"/>
    </source>
</evidence>
<dbReference type="GO" id="GO:0005829">
    <property type="term" value="C:cytosol"/>
    <property type="evidence" value="ECO:0007669"/>
    <property type="project" value="TreeGrafter"/>
</dbReference>
<sequence length="106" mass="12226">MLTIIAEIQIRSGAKHYENVCQAFKKIMPIVLLEKGCYGYELLTDYLTEVDFQTKVPDSITLLEHWESMQHLNAHLKTAHMQAYQEQVKGDVIGVKIRIMQKGLHI</sequence>
<dbReference type="Pfam" id="PF03992">
    <property type="entry name" value="ABM"/>
    <property type="match status" value="1"/>
</dbReference>
<protein>
    <submittedName>
        <fullName evidence="2">Quinol monooxygenase YgiN</fullName>
    </submittedName>
</protein>
<dbReference type="InterPro" id="IPR007138">
    <property type="entry name" value="ABM_dom"/>
</dbReference>
<proteinExistence type="predicted"/>
<gene>
    <name evidence="2" type="ORF">GA0116959_11161</name>
</gene>
<dbReference type="RefSeq" id="WP_092720612.1">
    <property type="nucleotide sequence ID" value="NZ_FMBK01000011.1"/>
</dbReference>
<dbReference type="PANTHER" id="PTHR33336:SF3">
    <property type="entry name" value="ABM DOMAIN-CONTAINING PROTEIN"/>
    <property type="match status" value="1"/>
</dbReference>
<dbReference type="AlphaFoldDB" id="A0A1C4GXL2"/>
<reference evidence="2 3" key="1">
    <citation type="submission" date="2016-08" db="EMBL/GenBank/DDBJ databases">
        <authorList>
            <person name="Seilhamer J.J."/>
        </authorList>
    </citation>
    <scope>NUCLEOTIDE SEQUENCE [LARGE SCALE GENOMIC DNA]</scope>
    <source>
        <strain evidence="2 3">ANC 4874</strain>
    </source>
</reference>
<dbReference type="EMBL" id="FMBK01000011">
    <property type="protein sequence ID" value="SCC72655.1"/>
    <property type="molecule type" value="Genomic_DNA"/>
</dbReference>
<accession>A0A1C4GXL2</accession>
<dbReference type="OrthoDB" id="9812192at2"/>
<dbReference type="PANTHER" id="PTHR33336">
    <property type="entry name" value="QUINOL MONOOXYGENASE YGIN-RELATED"/>
    <property type="match status" value="1"/>
</dbReference>
<feature type="domain" description="ABM" evidence="1">
    <location>
        <begin position="2"/>
        <end position="100"/>
    </location>
</feature>
<evidence type="ECO:0000313" key="2">
    <source>
        <dbReference type="EMBL" id="SCC72655.1"/>
    </source>
</evidence>
<dbReference type="InterPro" id="IPR011008">
    <property type="entry name" value="Dimeric_a/b-barrel"/>
</dbReference>
<keyword evidence="2" id="KW-0560">Oxidoreductase</keyword>